<feature type="domain" description="HTH lysR-type" evidence="5">
    <location>
        <begin position="4"/>
        <end position="61"/>
    </location>
</feature>
<sequence length="309" mass="34130">MHPIDTRQLRHVIMLAKHRSFRKAADALFITQPALTKSIKNLEQQLEVSLFDRKSQSVDPTPHCDVLMEHAQRIMRELDDIHHSLDALSDSLRGELRVGSGPIVARGPISDAVARLVSEHPGLSIRVAIDNWAGLVQQLHAGTLHLMVADIGEFEGQDDLEIVPLTPIRSIAACRPGHPLLKTGSVRTEDLASYSLALPSLPRRWVEWLRDNAPDGADPDLFIARACRIYCEDFSLLSKVVLHSDFITCAPERILRDSVVGAKLVEIDFPGFTDIMVRPGIVYLRNATLPPAGRALIDQLLHGEAATTA</sequence>
<evidence type="ECO:0000256" key="2">
    <source>
        <dbReference type="ARBA" id="ARBA00023015"/>
    </source>
</evidence>
<dbReference type="InterPro" id="IPR000847">
    <property type="entry name" value="LysR_HTH_N"/>
</dbReference>
<reference evidence="6 7" key="1">
    <citation type="journal article" date="2018" name="Nat. Biotechnol.">
        <title>A standardized bacterial taxonomy based on genome phylogeny substantially revises the tree of life.</title>
        <authorList>
            <person name="Parks D.H."/>
            <person name="Chuvochina M."/>
            <person name="Waite D.W."/>
            <person name="Rinke C."/>
            <person name="Skarshewski A."/>
            <person name="Chaumeil P.A."/>
            <person name="Hugenholtz P."/>
        </authorList>
    </citation>
    <scope>NUCLEOTIDE SEQUENCE [LARGE SCALE GENOMIC DNA]</scope>
    <source>
        <strain evidence="6">UBA9158</strain>
    </source>
</reference>
<dbReference type="Gene3D" id="3.40.190.10">
    <property type="entry name" value="Periplasmic binding protein-like II"/>
    <property type="match status" value="2"/>
</dbReference>
<dbReference type="SUPFAM" id="SSF46785">
    <property type="entry name" value="Winged helix' DNA-binding domain"/>
    <property type="match status" value="1"/>
</dbReference>
<dbReference type="Pfam" id="PF00126">
    <property type="entry name" value="HTH_1"/>
    <property type="match status" value="1"/>
</dbReference>
<gene>
    <name evidence="6" type="ORF">DCP75_19020</name>
</gene>
<dbReference type="AlphaFoldDB" id="A0A3C1KST3"/>
<keyword evidence="3" id="KW-0238">DNA-binding</keyword>
<dbReference type="GO" id="GO:0003700">
    <property type="term" value="F:DNA-binding transcription factor activity"/>
    <property type="evidence" value="ECO:0007669"/>
    <property type="project" value="InterPro"/>
</dbReference>
<dbReference type="PROSITE" id="PS50931">
    <property type="entry name" value="HTH_LYSR"/>
    <property type="match status" value="1"/>
</dbReference>
<dbReference type="PRINTS" id="PR00039">
    <property type="entry name" value="HTHLYSR"/>
</dbReference>
<dbReference type="InterPro" id="IPR005119">
    <property type="entry name" value="LysR_subst-bd"/>
</dbReference>
<dbReference type="InterPro" id="IPR036388">
    <property type="entry name" value="WH-like_DNA-bd_sf"/>
</dbReference>
<dbReference type="Proteomes" id="UP000259273">
    <property type="component" value="Unassembled WGS sequence"/>
</dbReference>
<evidence type="ECO:0000313" key="7">
    <source>
        <dbReference type="Proteomes" id="UP000259273"/>
    </source>
</evidence>
<name>A0A3C1KST3_9GAMM</name>
<dbReference type="Pfam" id="PF03466">
    <property type="entry name" value="LysR_substrate"/>
    <property type="match status" value="1"/>
</dbReference>
<evidence type="ECO:0000256" key="4">
    <source>
        <dbReference type="ARBA" id="ARBA00023163"/>
    </source>
</evidence>
<keyword evidence="2" id="KW-0805">Transcription regulation</keyword>
<dbReference type="PANTHER" id="PTHR30419">
    <property type="entry name" value="HTH-TYPE TRANSCRIPTIONAL REGULATOR YBHD"/>
    <property type="match status" value="1"/>
</dbReference>
<keyword evidence="4" id="KW-0804">Transcription</keyword>
<dbReference type="InterPro" id="IPR036390">
    <property type="entry name" value="WH_DNA-bd_sf"/>
</dbReference>
<dbReference type="STRING" id="1121937.GCA_000423125_00262"/>
<dbReference type="SUPFAM" id="SSF53850">
    <property type="entry name" value="Periplasmic binding protein-like II"/>
    <property type="match status" value="1"/>
</dbReference>
<dbReference type="PANTHER" id="PTHR30419:SF30">
    <property type="entry name" value="LYSR FAMILY TRANSCRIPTIONAL REGULATOR"/>
    <property type="match status" value="1"/>
</dbReference>
<evidence type="ECO:0000256" key="3">
    <source>
        <dbReference type="ARBA" id="ARBA00023125"/>
    </source>
</evidence>
<evidence type="ECO:0000259" key="5">
    <source>
        <dbReference type="PROSITE" id="PS50931"/>
    </source>
</evidence>
<dbReference type="Gene3D" id="1.10.10.10">
    <property type="entry name" value="Winged helix-like DNA-binding domain superfamily/Winged helix DNA-binding domain"/>
    <property type="match status" value="1"/>
</dbReference>
<accession>A0A3C1KST3</accession>
<evidence type="ECO:0000313" key="6">
    <source>
        <dbReference type="EMBL" id="HAN29770.1"/>
    </source>
</evidence>
<dbReference type="InterPro" id="IPR050950">
    <property type="entry name" value="HTH-type_LysR_regulators"/>
</dbReference>
<comment type="similarity">
    <text evidence="1">Belongs to the LysR transcriptional regulatory family.</text>
</comment>
<proteinExistence type="inferred from homology"/>
<organism evidence="6 7">
    <name type="scientific">Haliea salexigens</name>
    <dbReference type="NCBI Taxonomy" id="287487"/>
    <lineage>
        <taxon>Bacteria</taxon>
        <taxon>Pseudomonadati</taxon>
        <taxon>Pseudomonadota</taxon>
        <taxon>Gammaproteobacteria</taxon>
        <taxon>Cellvibrionales</taxon>
        <taxon>Halieaceae</taxon>
        <taxon>Haliea</taxon>
    </lineage>
</organism>
<comment type="caution">
    <text evidence="6">The sequence shown here is derived from an EMBL/GenBank/DDBJ whole genome shotgun (WGS) entry which is preliminary data.</text>
</comment>
<dbReference type="GO" id="GO:0005829">
    <property type="term" value="C:cytosol"/>
    <property type="evidence" value="ECO:0007669"/>
    <property type="project" value="TreeGrafter"/>
</dbReference>
<dbReference type="FunFam" id="1.10.10.10:FF:000001">
    <property type="entry name" value="LysR family transcriptional regulator"/>
    <property type="match status" value="1"/>
</dbReference>
<dbReference type="EMBL" id="DMND01000257">
    <property type="protein sequence ID" value="HAN29770.1"/>
    <property type="molecule type" value="Genomic_DNA"/>
</dbReference>
<protein>
    <submittedName>
        <fullName evidence="6">LysR family transcriptional regulator</fullName>
    </submittedName>
</protein>
<dbReference type="GO" id="GO:0003677">
    <property type="term" value="F:DNA binding"/>
    <property type="evidence" value="ECO:0007669"/>
    <property type="project" value="UniProtKB-KW"/>
</dbReference>
<evidence type="ECO:0000256" key="1">
    <source>
        <dbReference type="ARBA" id="ARBA00009437"/>
    </source>
</evidence>